<sequence length="489" mass="52051">MGAVKTSLTPENLPHATLARLAQANRDFGTAFPGEASRRQPVHTVYGGAHLFKARTCQRSGEVALDVMRTYAPDPVTFARALGLSFASALPDDAAAIKDAPVGSPGYLARVVHERVLEKLAREPVEDFRIDFEDGYGNRTDAEEDGHAVAAAEQVAEAVASGTAPPFVGIRIKPLNEELRARSVRTLDLFVTTLVTRMGGRLPEGFGAQGAEGDPESRASTRFVVTLPKITVPEQVEALVGLLEALEAALALPPKSLLFEVMVETTQSIFLPDGRVALPHLMALAKGRCTGAHFGTYDYTAGCSITAAHQYMAHPACDFAKHVMKVSLAGTSVMLSDGATNVMPIGPHRAAEGATLGAAELAENRAVVHRAWRLAHDHIRHSLVTGFYQGWDLHPAQLPARYGAVYAFFLEGLEAAGARLKAFLDKAAQATLLGDVFDDAATGQGLLNYFLRAIACGALTEAEAEQMTGLGSADFATRSFVKILAARKG</sequence>
<dbReference type="OrthoDB" id="9808769at2"/>
<comment type="cofactor">
    <cofactor evidence="1">
        <name>Mg(2+)</name>
        <dbReference type="ChEBI" id="CHEBI:18420"/>
    </cofactor>
</comment>
<comment type="caution">
    <text evidence="4">The sequence shown here is derived from an EMBL/GenBank/DDBJ whole genome shotgun (WGS) entry which is preliminary data.</text>
</comment>
<name>A0A4V5PNK7_9BACT</name>
<gene>
    <name evidence="4" type="ORF">E8A74_17515</name>
</gene>
<keyword evidence="5" id="KW-1185">Reference proteome</keyword>
<evidence type="ECO:0000313" key="5">
    <source>
        <dbReference type="Proteomes" id="UP000309215"/>
    </source>
</evidence>
<protein>
    <submittedName>
        <fullName evidence="4">Phosphoenolpyruvate kinase</fullName>
    </submittedName>
</protein>
<dbReference type="EMBL" id="SSMQ01000016">
    <property type="protein sequence ID" value="TKD07565.1"/>
    <property type="molecule type" value="Genomic_DNA"/>
</dbReference>
<dbReference type="InterPro" id="IPR040442">
    <property type="entry name" value="Pyrv_kinase-like_dom_sf"/>
</dbReference>
<reference evidence="4 5" key="1">
    <citation type="submission" date="2019-04" db="EMBL/GenBank/DDBJ databases">
        <authorList>
            <person name="Li Y."/>
            <person name="Wang J."/>
        </authorList>
    </citation>
    <scope>NUCLEOTIDE SEQUENCE [LARGE SCALE GENOMIC DNA]</scope>
    <source>
        <strain evidence="4 5">DSM 14668</strain>
    </source>
</reference>
<keyword evidence="3" id="KW-0460">Magnesium</keyword>
<evidence type="ECO:0000256" key="1">
    <source>
        <dbReference type="ARBA" id="ARBA00001946"/>
    </source>
</evidence>
<keyword evidence="4" id="KW-0808">Transferase</keyword>
<dbReference type="GO" id="GO:0006107">
    <property type="term" value="P:oxaloacetate metabolic process"/>
    <property type="evidence" value="ECO:0007669"/>
    <property type="project" value="TreeGrafter"/>
</dbReference>
<dbReference type="RefSeq" id="WP_136930161.1">
    <property type="nucleotide sequence ID" value="NZ_SSMQ01000016.1"/>
</dbReference>
<keyword evidence="2" id="KW-0479">Metal-binding</keyword>
<keyword evidence="4" id="KW-0418">Kinase</keyword>
<keyword evidence="4" id="KW-0670">Pyruvate</keyword>
<proteinExistence type="predicted"/>
<dbReference type="PANTHER" id="PTHR32308">
    <property type="entry name" value="LYASE BETA SUBUNIT, PUTATIVE (AFU_ORTHOLOGUE AFUA_4G13030)-RELATED"/>
    <property type="match status" value="1"/>
</dbReference>
<dbReference type="InterPro" id="IPR054255">
    <property type="entry name" value="DUF6986"/>
</dbReference>
<organism evidence="4 5">
    <name type="scientific">Polyangium fumosum</name>
    <dbReference type="NCBI Taxonomy" id="889272"/>
    <lineage>
        <taxon>Bacteria</taxon>
        <taxon>Pseudomonadati</taxon>
        <taxon>Myxococcota</taxon>
        <taxon>Polyangia</taxon>
        <taxon>Polyangiales</taxon>
        <taxon>Polyangiaceae</taxon>
        <taxon>Polyangium</taxon>
    </lineage>
</organism>
<dbReference type="SUPFAM" id="SSF51621">
    <property type="entry name" value="Phosphoenolpyruvate/pyruvate domain"/>
    <property type="match status" value="1"/>
</dbReference>
<dbReference type="InterPro" id="IPR015813">
    <property type="entry name" value="Pyrv/PenolPyrv_kinase-like_dom"/>
</dbReference>
<dbReference type="AlphaFoldDB" id="A0A4V5PNK7"/>
<evidence type="ECO:0000256" key="2">
    <source>
        <dbReference type="ARBA" id="ARBA00022723"/>
    </source>
</evidence>
<evidence type="ECO:0000313" key="4">
    <source>
        <dbReference type="EMBL" id="TKD07565.1"/>
    </source>
</evidence>
<dbReference type="PANTHER" id="PTHR32308:SF10">
    <property type="entry name" value="CITRATE LYASE SUBUNIT BETA"/>
    <property type="match status" value="1"/>
</dbReference>
<dbReference type="Pfam" id="PF22484">
    <property type="entry name" value="DUF6986"/>
    <property type="match status" value="2"/>
</dbReference>
<dbReference type="Proteomes" id="UP000309215">
    <property type="component" value="Unassembled WGS sequence"/>
</dbReference>
<dbReference type="GO" id="GO:0000287">
    <property type="term" value="F:magnesium ion binding"/>
    <property type="evidence" value="ECO:0007669"/>
    <property type="project" value="TreeGrafter"/>
</dbReference>
<dbReference type="Gene3D" id="3.20.20.60">
    <property type="entry name" value="Phosphoenolpyruvate-binding domains"/>
    <property type="match status" value="1"/>
</dbReference>
<dbReference type="GO" id="GO:0016301">
    <property type="term" value="F:kinase activity"/>
    <property type="evidence" value="ECO:0007669"/>
    <property type="project" value="UniProtKB-KW"/>
</dbReference>
<accession>A0A4V5PNK7</accession>
<evidence type="ECO:0000256" key="3">
    <source>
        <dbReference type="ARBA" id="ARBA00022842"/>
    </source>
</evidence>